<protein>
    <submittedName>
        <fullName evidence="1">Uncharacterized protein</fullName>
    </submittedName>
</protein>
<reference evidence="1 2" key="1">
    <citation type="journal article" date="2021" name="Commun. Biol.">
        <title>Genomic insights into the host specific adaptation of the Pneumocystis genus.</title>
        <authorList>
            <person name="Cisse O.H."/>
            <person name="Ma L."/>
            <person name="Dekker J.P."/>
            <person name="Khil P.P."/>
            <person name="Youn J.-H."/>
            <person name="Brenchley J.M."/>
            <person name="Blair R."/>
            <person name="Pahar B."/>
            <person name="Chabe M."/>
            <person name="Van Rompay K.K.A."/>
            <person name="Keesler R."/>
            <person name="Sukura A."/>
            <person name="Hirsch V."/>
            <person name="Kutty G."/>
            <person name="Liu Y."/>
            <person name="Peng L."/>
            <person name="Chen J."/>
            <person name="Song J."/>
            <person name="Weissenbacher-Lang C."/>
            <person name="Xu J."/>
            <person name="Upham N.S."/>
            <person name="Stajich J.E."/>
            <person name="Cuomo C.A."/>
            <person name="Cushion M.T."/>
            <person name="Kovacs J.A."/>
        </authorList>
    </citation>
    <scope>NUCLEOTIDE SEQUENCE [LARGE SCALE GENOMIC DNA]</scope>
    <source>
        <strain evidence="1 2">RABM</strain>
    </source>
</reference>
<organism evidence="1 2">
    <name type="scientific">Pneumocystis oryctolagi</name>
    <dbReference type="NCBI Taxonomy" id="42067"/>
    <lineage>
        <taxon>Eukaryota</taxon>
        <taxon>Fungi</taxon>
        <taxon>Dikarya</taxon>
        <taxon>Ascomycota</taxon>
        <taxon>Taphrinomycotina</taxon>
        <taxon>Pneumocystomycetes</taxon>
        <taxon>Pneumocystaceae</taxon>
        <taxon>Pneumocystis</taxon>
    </lineage>
</organism>
<keyword evidence="2" id="KW-1185">Reference proteome</keyword>
<comment type="caution">
    <text evidence="1">The sequence shown here is derived from an EMBL/GenBank/DDBJ whole genome shotgun (WGS) entry which is preliminary data.</text>
</comment>
<sequence>MLKPFSHNSSIEKSFNEVEIELEEYDTDNFGFLSLQCNAYIQLADAPIGQIPRYNSSLLCIGNKKGYYASGIPLGFVFGTTQSLRESLKSKAIKKIVEHTPLSTIHLQKGILNISFSSDEQYLIVATEEDEIMFYSTQKLFQKNDYLQPDIVFRIENIKDILPNPMDSNVIAVLTLSGNLHMINFSQKNISGPLVNDVTSCSWSQKGKQIVCGISQGKLAQYTPDGSLKAVIKKPKSLNDAYYVSSVLWLENHVFFVVYNDYNSLRDLNHDYLIFIVTRGHNGTISYGKLVDPSPPFGLTSRIDHHFIKYFKNWEPNLRDFIILVATASTDVGIICRNKDDLIWKTLIISNETHKATLPYSLLNDCDTSPIGVALDFTLSENIQKPLFPNDEPKEGPPLPILYLLNNDYVLTGYYVLYIDAIKMGKAYNPICLSKENIYDSKTESIATKQTNFGPVSSDLQSFSISNSKSIFDKTSSSYMFKQVTNNPISFGASSFGMPSLSAPVFGNTSFGSAINTGIGNTTFREKEINNAPQTIKSSFASFASMTKSSNDSPFGNLIQNSFGTHNNNSENIFSKSKPSFSFFDTSRLQNKDEDIDDDKLQIDISVSKDKIDFISDNDPEVISGTPLEEAMDFFSINNERDDFRNNQNQQFNLSESSLKISDPSFEKGIAHFENKVTENIPYLSLVDEQGQDSSDFSLIQKDETRNDFKNININTLSSNESEIFHLSKIDSSIEKKDFFANTFLKNNNNSLFNNISSNVVESSEKLNESHKNDNISCNEIFESKDSKKAEFNQEFKNGTCNYGFYSLQDKKKEFPSFLETSIEVSLDENVLKENFKASLNEFDVYNSKNLETQSSLDSHNDMYGGISKTKFDENYSYFNKNIKNESVYIKDSQLKSQNNIKIFNTLSTFSDNLNIMESKNDNGDSIDFSRPKVFKNVDGTCNYMIEKITPCENRCTIKLKPLLSMSEASRAQSEEKVGLVKEVDIICTQMDNELNIIQKNLHELNRFIEIQKSNNDIVHDDFINIFMKQVEEWKYSEIYQIKKIVSSLLNDVSDFQKTENMNLNSMKSLKKTFVKLEAKHIEVSRFIRARTDHEFTQMIKIRQLGFEHLESQTRLRKICQSIEDSLWKAEEDFALYKAKLIGKANGNIKFPSLDSIKRALGKINSLVQQSIKEVNNLELQFRKLKIETFAKTKHSIKTKTRKNLLSENMSSILTSDMLRKDRFLIILKEIMKKRLPLHTTIYN</sequence>
<evidence type="ECO:0000313" key="2">
    <source>
        <dbReference type="Proteomes" id="UP000768646"/>
    </source>
</evidence>
<name>A0ACB7C9M8_9ASCO</name>
<evidence type="ECO:0000313" key="1">
    <source>
        <dbReference type="EMBL" id="KAG4304226.1"/>
    </source>
</evidence>
<accession>A0ACB7C9M8</accession>
<dbReference type="EMBL" id="JABTEG010000010">
    <property type="protein sequence ID" value="KAG4304226.1"/>
    <property type="molecule type" value="Genomic_DNA"/>
</dbReference>
<dbReference type="Proteomes" id="UP000768646">
    <property type="component" value="Unassembled WGS sequence"/>
</dbReference>
<gene>
    <name evidence="1" type="ORF">PORY_002407</name>
</gene>
<proteinExistence type="predicted"/>